<accession>A0AAD5MHU4</accession>
<name>A0AAD5MHU4_PARTN</name>
<sequence>MQPYQRSSTKEWIRPTGHENFITLLSKVLHESQETTLFLYPCTRPKPINSPLKRILERRFHPVDWPT</sequence>
<gene>
    <name evidence="1" type="ORF">KIN20_005070</name>
</gene>
<reference evidence="1" key="1">
    <citation type="submission" date="2021-06" db="EMBL/GenBank/DDBJ databases">
        <title>Parelaphostrongylus tenuis whole genome reference sequence.</title>
        <authorList>
            <person name="Garwood T.J."/>
            <person name="Larsen P.A."/>
            <person name="Fountain-Jones N.M."/>
            <person name="Garbe J.R."/>
            <person name="Macchietto M.G."/>
            <person name="Kania S.A."/>
            <person name="Gerhold R.W."/>
            <person name="Richards J.E."/>
            <person name="Wolf T.M."/>
        </authorList>
    </citation>
    <scope>NUCLEOTIDE SEQUENCE</scope>
    <source>
        <strain evidence="1">MNPRO001-30</strain>
        <tissue evidence="1">Meninges</tissue>
    </source>
</reference>
<organism evidence="1 2">
    <name type="scientific">Parelaphostrongylus tenuis</name>
    <name type="common">Meningeal worm</name>
    <dbReference type="NCBI Taxonomy" id="148309"/>
    <lineage>
        <taxon>Eukaryota</taxon>
        <taxon>Metazoa</taxon>
        <taxon>Ecdysozoa</taxon>
        <taxon>Nematoda</taxon>
        <taxon>Chromadorea</taxon>
        <taxon>Rhabditida</taxon>
        <taxon>Rhabditina</taxon>
        <taxon>Rhabditomorpha</taxon>
        <taxon>Strongyloidea</taxon>
        <taxon>Metastrongylidae</taxon>
        <taxon>Parelaphostrongylus</taxon>
    </lineage>
</organism>
<dbReference type="Proteomes" id="UP001196413">
    <property type="component" value="Unassembled WGS sequence"/>
</dbReference>
<comment type="caution">
    <text evidence="1">The sequence shown here is derived from an EMBL/GenBank/DDBJ whole genome shotgun (WGS) entry which is preliminary data.</text>
</comment>
<evidence type="ECO:0000313" key="1">
    <source>
        <dbReference type="EMBL" id="KAJ1349491.1"/>
    </source>
</evidence>
<keyword evidence="2" id="KW-1185">Reference proteome</keyword>
<dbReference type="AlphaFoldDB" id="A0AAD5MHU4"/>
<evidence type="ECO:0000313" key="2">
    <source>
        <dbReference type="Proteomes" id="UP001196413"/>
    </source>
</evidence>
<protein>
    <submittedName>
        <fullName evidence="1">Uncharacterized protein</fullName>
    </submittedName>
</protein>
<proteinExistence type="predicted"/>
<dbReference type="EMBL" id="JAHQIW010000672">
    <property type="protein sequence ID" value="KAJ1349491.1"/>
    <property type="molecule type" value="Genomic_DNA"/>
</dbReference>